<dbReference type="Proteomes" id="UP000758155">
    <property type="component" value="Unassembled WGS sequence"/>
</dbReference>
<dbReference type="EMBL" id="SWKV01000008">
    <property type="protein sequence ID" value="KAF3044680.1"/>
    <property type="molecule type" value="Genomic_DNA"/>
</dbReference>
<dbReference type="AlphaFoldDB" id="A0A9P4WXE9"/>
<accession>A0A9P4WXE9</accession>
<organism evidence="1 2">
    <name type="scientific">Didymella heteroderae</name>
    <dbReference type="NCBI Taxonomy" id="1769908"/>
    <lineage>
        <taxon>Eukaryota</taxon>
        <taxon>Fungi</taxon>
        <taxon>Dikarya</taxon>
        <taxon>Ascomycota</taxon>
        <taxon>Pezizomycotina</taxon>
        <taxon>Dothideomycetes</taxon>
        <taxon>Pleosporomycetidae</taxon>
        <taxon>Pleosporales</taxon>
        <taxon>Pleosporineae</taxon>
        <taxon>Didymellaceae</taxon>
        <taxon>Didymella</taxon>
    </lineage>
</organism>
<proteinExistence type="predicted"/>
<protein>
    <submittedName>
        <fullName evidence="1">Uncharacterized protein</fullName>
    </submittedName>
</protein>
<comment type="caution">
    <text evidence="1">The sequence shown here is derived from an EMBL/GenBank/DDBJ whole genome shotgun (WGS) entry which is preliminary data.</text>
</comment>
<gene>
    <name evidence="1" type="ORF">E8E12_008771</name>
</gene>
<evidence type="ECO:0000313" key="1">
    <source>
        <dbReference type="EMBL" id="KAF3044680.1"/>
    </source>
</evidence>
<keyword evidence="2" id="KW-1185">Reference proteome</keyword>
<evidence type="ECO:0000313" key="2">
    <source>
        <dbReference type="Proteomes" id="UP000758155"/>
    </source>
</evidence>
<name>A0A9P4WXE9_9PLEO</name>
<reference evidence="1" key="1">
    <citation type="submission" date="2019-04" db="EMBL/GenBank/DDBJ databases">
        <title>Sequencing of skin fungus with MAO and IRED activity.</title>
        <authorList>
            <person name="Marsaioli A.J."/>
            <person name="Bonatto J.M.C."/>
            <person name="Reis Junior O."/>
        </authorList>
    </citation>
    <scope>NUCLEOTIDE SEQUENCE</scope>
    <source>
        <strain evidence="1">28M1</strain>
    </source>
</reference>
<sequence length="207" mass="23127">MAIREVLVSRQDNATAAIRRLLTKADAKQLRIAGKDLFDEDILRLCYVDGLITQSWYSSSLINAFIGIVQRKSPADTFVDIHSDVWFEQEEAEIEAALAEASGSGVHPPTPPLLGWRFADLTTAHSRITGSINPSGSYWITYEVELGDHIRVIRYDSTVVRKEKGPTFRAITRILPKLLRLASLRPGSPLVKLDLSNIEQLQANCIR</sequence>